<accession>A0A420AME1</accession>
<name>A0A420AME1_SPHD1</name>
<dbReference type="AlphaFoldDB" id="A0A420AME1"/>
<sequence>MPVHPKLFPFVSCYPQFHWSSTKYEPAIEESKMLTTKRKIMKSIIIAIICFISSSTFAQSNYEKSMGQAMGLWQSGEIQKASALLERIAQAEKDNWIPTYYQAMILTTAAFREKNKETQAKYIQSAEDILNNSTQDNNSEWLVLRAMNKTALMVTDPMTKAKELSPIIIGLYKKALVITPSNPRAMLGLAEFQMNAKKYFNQDSSKECEDVKKALSLFNEEKVTVPFSPSWGKDRAEQILKECK</sequence>
<proteinExistence type="predicted"/>
<reference evidence="1 2" key="1">
    <citation type="submission" date="2018-09" db="EMBL/GenBank/DDBJ databases">
        <title>Genomic Encyclopedia of Type Strains, Phase III (KMG-III): the genomes of soil and plant-associated and newly described type strains.</title>
        <authorList>
            <person name="Whitman W."/>
        </authorList>
    </citation>
    <scope>NUCLEOTIDE SEQUENCE [LARGE SCALE GENOMIC DNA]</scope>
    <source>
        <strain evidence="1 2">CECT 7938</strain>
    </source>
</reference>
<evidence type="ECO:0000313" key="1">
    <source>
        <dbReference type="EMBL" id="RKE45613.1"/>
    </source>
</evidence>
<dbReference type="Gene3D" id="1.25.40.10">
    <property type="entry name" value="Tetratricopeptide repeat domain"/>
    <property type="match status" value="1"/>
</dbReference>
<keyword evidence="2" id="KW-1185">Reference proteome</keyword>
<dbReference type="EMBL" id="RAPY01000005">
    <property type="protein sequence ID" value="RKE45613.1"/>
    <property type="molecule type" value="Genomic_DNA"/>
</dbReference>
<protein>
    <recommendedName>
        <fullName evidence="3">Tetratricopeptide repeat protein</fullName>
    </recommendedName>
</protein>
<organism evidence="1 2">
    <name type="scientific">Sphingobacterium detergens</name>
    <dbReference type="NCBI Taxonomy" id="1145106"/>
    <lineage>
        <taxon>Bacteria</taxon>
        <taxon>Pseudomonadati</taxon>
        <taxon>Bacteroidota</taxon>
        <taxon>Sphingobacteriia</taxon>
        <taxon>Sphingobacteriales</taxon>
        <taxon>Sphingobacteriaceae</taxon>
        <taxon>Sphingobacterium</taxon>
    </lineage>
</organism>
<evidence type="ECO:0000313" key="2">
    <source>
        <dbReference type="Proteomes" id="UP000286246"/>
    </source>
</evidence>
<comment type="caution">
    <text evidence="1">The sequence shown here is derived from an EMBL/GenBank/DDBJ whole genome shotgun (WGS) entry which is preliminary data.</text>
</comment>
<evidence type="ECO:0008006" key="3">
    <source>
        <dbReference type="Google" id="ProtNLM"/>
    </source>
</evidence>
<dbReference type="Proteomes" id="UP000286246">
    <property type="component" value="Unassembled WGS sequence"/>
</dbReference>
<dbReference type="InterPro" id="IPR011990">
    <property type="entry name" value="TPR-like_helical_dom_sf"/>
</dbReference>
<gene>
    <name evidence="1" type="ORF">DFQ12_4693</name>
</gene>